<evidence type="ECO:0000313" key="3">
    <source>
        <dbReference type="Proteomes" id="UP001140094"/>
    </source>
</evidence>
<feature type="compositionally biased region" description="Gly residues" evidence="1">
    <location>
        <begin position="75"/>
        <end position="87"/>
    </location>
</feature>
<dbReference type="EMBL" id="JANBUO010001756">
    <property type="protein sequence ID" value="KAJ2796958.1"/>
    <property type="molecule type" value="Genomic_DNA"/>
</dbReference>
<feature type="compositionally biased region" description="Low complexity" evidence="1">
    <location>
        <begin position="255"/>
        <end position="269"/>
    </location>
</feature>
<keyword evidence="3" id="KW-1185">Reference proteome</keyword>
<comment type="caution">
    <text evidence="2">The sequence shown here is derived from an EMBL/GenBank/DDBJ whole genome shotgun (WGS) entry which is preliminary data.</text>
</comment>
<dbReference type="AlphaFoldDB" id="A0A9W8LRX6"/>
<dbReference type="Proteomes" id="UP001140094">
    <property type="component" value="Unassembled WGS sequence"/>
</dbReference>
<gene>
    <name evidence="2" type="ORF">H4R20_005358</name>
</gene>
<proteinExistence type="predicted"/>
<feature type="compositionally biased region" description="Low complexity" evidence="1">
    <location>
        <begin position="1"/>
        <end position="24"/>
    </location>
</feature>
<evidence type="ECO:0000256" key="1">
    <source>
        <dbReference type="SAM" id="MobiDB-lite"/>
    </source>
</evidence>
<sequence>MYPPDNGSSYPGHSYGSYNSGYPPADDLSRSLGPQGSNGGPGDKRYSQLNNPAVGAGPMSAQMPSAPAGFNFSGSPGGFSGPGGFAEPGGFVAPPPINNGFGGSSYPPPAPGGGYPPANNMYPPRGGGGGYPPANNMYPPPNNNGGYPPANNNGGYPPASGGYPPMGGSFSQPPLPPRNQCDSGYPPRPPGGGGYQRPPASAGPGMSGPGNNPSMQSVNNSRPSQVNQSAPELNKQTMARPPPPPPPQGGGGGPRPSSYRPTGSSSVGSIPPAQNNANRGMYWSPVNSQ</sequence>
<reference evidence="2" key="1">
    <citation type="submission" date="2022-07" db="EMBL/GenBank/DDBJ databases">
        <title>Phylogenomic reconstructions and comparative analyses of Kickxellomycotina fungi.</title>
        <authorList>
            <person name="Reynolds N.K."/>
            <person name="Stajich J.E."/>
            <person name="Barry K."/>
            <person name="Grigoriev I.V."/>
            <person name="Crous P."/>
            <person name="Smith M.E."/>
        </authorList>
    </citation>
    <scope>NUCLEOTIDE SEQUENCE</scope>
    <source>
        <strain evidence="2">NRRL 1565</strain>
    </source>
</reference>
<accession>A0A9W8LRX6</accession>
<evidence type="ECO:0000313" key="2">
    <source>
        <dbReference type="EMBL" id="KAJ2796958.1"/>
    </source>
</evidence>
<name>A0A9W8LRX6_9FUNG</name>
<feature type="region of interest" description="Disordered" evidence="1">
    <location>
        <begin position="1"/>
        <end position="289"/>
    </location>
</feature>
<feature type="compositionally biased region" description="Low complexity" evidence="1">
    <location>
        <begin position="132"/>
        <end position="168"/>
    </location>
</feature>
<protein>
    <submittedName>
        <fullName evidence="2">Uncharacterized protein</fullName>
    </submittedName>
</protein>
<organism evidence="2 3">
    <name type="scientific">Coemansia guatemalensis</name>
    <dbReference type="NCBI Taxonomy" id="2761395"/>
    <lineage>
        <taxon>Eukaryota</taxon>
        <taxon>Fungi</taxon>
        <taxon>Fungi incertae sedis</taxon>
        <taxon>Zoopagomycota</taxon>
        <taxon>Kickxellomycotina</taxon>
        <taxon>Kickxellomycetes</taxon>
        <taxon>Kickxellales</taxon>
        <taxon>Kickxellaceae</taxon>
        <taxon>Coemansia</taxon>
    </lineage>
</organism>
<dbReference type="OrthoDB" id="5597038at2759"/>
<feature type="compositionally biased region" description="Low complexity" evidence="1">
    <location>
        <begin position="196"/>
        <end position="215"/>
    </location>
</feature>
<feature type="compositionally biased region" description="Polar residues" evidence="1">
    <location>
        <begin position="216"/>
        <end position="237"/>
    </location>
</feature>